<evidence type="ECO:0000259" key="1">
    <source>
        <dbReference type="Pfam" id="PF00149"/>
    </source>
</evidence>
<feature type="domain" description="Calcineurin-like phosphoesterase" evidence="1">
    <location>
        <begin position="6"/>
        <end position="221"/>
    </location>
</feature>
<dbReference type="Pfam" id="PF00149">
    <property type="entry name" value="Metallophos"/>
    <property type="match status" value="1"/>
</dbReference>
<protein>
    <submittedName>
        <fullName evidence="2">TIGR04168 family protein</fullName>
    </submittedName>
</protein>
<sequence length="300" mass="33903">MVQRKIKVAVIGDIHDQWNSLDHQILKFLEVDLVLLVGDFGNESLEVVGHVARLEIPKAVVLGNHDAWYSATKWGRKKSPYDHNKEDRVQQQLDLLGCSHVGYGRLDFAHLGLSVVGSRPFSWGGSKWKCEDFYAQRYGVSSFDDSSQRIFEQCKQTTQSNVIFVGHNGPFGLGANPEDTCGKDWNPIGGDFGDPDFQGAIALSRQLDKTISLVTFGHMHHRLRHTKARLRTIINRDQHNTIYLNAASTPRIQEKQGIKAHNYSIVTYENNQITDISLLWVNQNLEIVSTTPLYSPTKIH</sequence>
<reference evidence="2 3" key="1">
    <citation type="submission" date="2020-10" db="EMBL/GenBank/DDBJ databases">
        <authorList>
            <person name="Castelo-Branco R."/>
            <person name="Eusebio N."/>
            <person name="Adriana R."/>
            <person name="Vieira A."/>
            <person name="Brugerolle De Fraissinette N."/>
            <person name="Rezende De Castro R."/>
            <person name="Schneider M.P."/>
            <person name="Vasconcelos V."/>
            <person name="Leao P.N."/>
        </authorList>
    </citation>
    <scope>NUCLEOTIDE SEQUENCE [LARGE SCALE GENOMIC DNA]</scope>
    <source>
        <strain evidence="2 3">LEGE 03274</strain>
    </source>
</reference>
<dbReference type="InterPro" id="IPR029052">
    <property type="entry name" value="Metallo-depent_PP-like"/>
</dbReference>
<dbReference type="InterPro" id="IPR004843">
    <property type="entry name" value="Calcineurin-like_PHP"/>
</dbReference>
<dbReference type="EMBL" id="JADEWC010000015">
    <property type="protein sequence ID" value="MBE9222648.1"/>
    <property type="molecule type" value="Genomic_DNA"/>
</dbReference>
<comment type="caution">
    <text evidence="2">The sequence shown here is derived from an EMBL/GenBank/DDBJ whole genome shotgun (WGS) entry which is preliminary data.</text>
</comment>
<gene>
    <name evidence="2" type="ORF">IQ215_08045</name>
</gene>
<keyword evidence="3" id="KW-1185">Reference proteome</keyword>
<dbReference type="PANTHER" id="PTHR35769">
    <property type="entry name" value="CALCINEURIN-LIKE METALLO-PHOSPHOESTERASE SUPERFAMILY PROTEIN"/>
    <property type="match status" value="1"/>
</dbReference>
<dbReference type="PANTHER" id="PTHR35769:SF2">
    <property type="entry name" value="CALCINEURIN-LIKE METALLO-PHOSPHOESTERASE SUPERFAMILY PROTEIN"/>
    <property type="match status" value="1"/>
</dbReference>
<dbReference type="InterPro" id="IPR027629">
    <property type="entry name" value="DevT-like"/>
</dbReference>
<dbReference type="Gene3D" id="3.60.21.10">
    <property type="match status" value="1"/>
</dbReference>
<evidence type="ECO:0000313" key="2">
    <source>
        <dbReference type="EMBL" id="MBE9222648.1"/>
    </source>
</evidence>
<organism evidence="2 3">
    <name type="scientific">Cyanobacterium stanieri LEGE 03274</name>
    <dbReference type="NCBI Taxonomy" id="1828756"/>
    <lineage>
        <taxon>Bacteria</taxon>
        <taxon>Bacillati</taxon>
        <taxon>Cyanobacteriota</taxon>
        <taxon>Cyanophyceae</taxon>
        <taxon>Oscillatoriophycideae</taxon>
        <taxon>Chroococcales</taxon>
        <taxon>Geminocystaceae</taxon>
        <taxon>Cyanobacterium</taxon>
    </lineage>
</organism>
<dbReference type="CDD" id="cd07397">
    <property type="entry name" value="MPP_NostocDevT-like"/>
    <property type="match status" value="1"/>
</dbReference>
<dbReference type="SUPFAM" id="SSF56300">
    <property type="entry name" value="Metallo-dependent phosphatases"/>
    <property type="match status" value="1"/>
</dbReference>
<dbReference type="Proteomes" id="UP000654604">
    <property type="component" value="Unassembled WGS sequence"/>
</dbReference>
<dbReference type="NCBIfam" id="TIGR04168">
    <property type="entry name" value="TIGR04168 family protein"/>
    <property type="match status" value="1"/>
</dbReference>
<name>A0ABR9V443_9CHRO</name>
<dbReference type="RefSeq" id="WP_193800804.1">
    <property type="nucleotide sequence ID" value="NZ_JADEWC010000015.1"/>
</dbReference>
<proteinExistence type="predicted"/>
<evidence type="ECO:0000313" key="3">
    <source>
        <dbReference type="Proteomes" id="UP000654604"/>
    </source>
</evidence>
<accession>A0ABR9V443</accession>